<organism evidence="2 3">
    <name type="scientific">Pseudomonas frederiksbergensis</name>
    <dbReference type="NCBI Taxonomy" id="104087"/>
    <lineage>
        <taxon>Bacteria</taxon>
        <taxon>Pseudomonadati</taxon>
        <taxon>Pseudomonadota</taxon>
        <taxon>Gammaproteobacteria</taxon>
        <taxon>Pseudomonadales</taxon>
        <taxon>Pseudomonadaceae</taxon>
        <taxon>Pseudomonas</taxon>
    </lineage>
</organism>
<evidence type="ECO:0008006" key="4">
    <source>
        <dbReference type="Google" id="ProtNLM"/>
    </source>
</evidence>
<name>A0A0B1Z685_9PSED</name>
<reference evidence="3" key="1">
    <citation type="submission" date="2015-03" db="EMBL/GenBank/DDBJ databases">
        <title>Pseudomonas frederiksbergensis hydrocarbon degrader.</title>
        <authorList>
            <person name="Brown L.M."/>
            <person name="Ruiz O.N."/>
            <person name="Mueller S."/>
            <person name="Gunasekera T.S."/>
        </authorList>
    </citation>
    <scope>NUCLEOTIDE SEQUENCE [LARGE SCALE GENOMIC DNA]</scope>
    <source>
        <strain evidence="3">SI8</strain>
    </source>
</reference>
<dbReference type="AlphaFoldDB" id="A0A0B1Z685"/>
<dbReference type="RefSeq" id="WP_039588634.1">
    <property type="nucleotide sequence ID" value="NZ_JQGJ02000002.1"/>
</dbReference>
<keyword evidence="1" id="KW-0732">Signal</keyword>
<gene>
    <name evidence="2" type="ORF">JZ00_01740</name>
</gene>
<feature type="signal peptide" evidence="1">
    <location>
        <begin position="1"/>
        <end position="21"/>
    </location>
</feature>
<accession>A0A0B1Z685</accession>
<dbReference type="InterPro" id="IPR021245">
    <property type="entry name" value="DUF2790"/>
</dbReference>
<dbReference type="NCBIfam" id="NF041599">
    <property type="entry name" value="reg_PtrA_PA2808"/>
    <property type="match status" value="1"/>
</dbReference>
<dbReference type="OrthoDB" id="6903098at2"/>
<evidence type="ECO:0000313" key="3">
    <source>
        <dbReference type="Proteomes" id="UP000030949"/>
    </source>
</evidence>
<evidence type="ECO:0000313" key="2">
    <source>
        <dbReference type="EMBL" id="KHK66584.1"/>
    </source>
</evidence>
<protein>
    <recommendedName>
        <fullName evidence="4">DUF2790 domain-containing protein</fullName>
    </recommendedName>
</protein>
<dbReference type="Proteomes" id="UP000030949">
    <property type="component" value="Unassembled WGS sequence"/>
</dbReference>
<dbReference type="EMBL" id="JQGJ01000001">
    <property type="protein sequence ID" value="KHK66584.1"/>
    <property type="molecule type" value="Genomic_DNA"/>
</dbReference>
<dbReference type="Gene3D" id="2.30.140.50">
    <property type="entry name" value="Protein of unknown function DUF2790"/>
    <property type="match status" value="1"/>
</dbReference>
<comment type="caution">
    <text evidence="2">The sequence shown here is derived from an EMBL/GenBank/DDBJ whole genome shotgun (WGS) entry which is preliminary data.</text>
</comment>
<sequence length="110" mass="11986">MKNLRVIAALSILTISSFAMAEGGADRVYGRMIQANEQSMQEYAAANGKNPPEVIHYRYGMKLDIAKVVATTSTDSSCNVMPAQMTYEDSNGDLNILEYRAAGTGCRNQN</sequence>
<feature type="chain" id="PRO_5002064618" description="DUF2790 domain-containing protein" evidence="1">
    <location>
        <begin position="22"/>
        <end position="110"/>
    </location>
</feature>
<dbReference type="Pfam" id="PF10976">
    <property type="entry name" value="DUF2790"/>
    <property type="match status" value="1"/>
</dbReference>
<evidence type="ECO:0000256" key="1">
    <source>
        <dbReference type="SAM" id="SignalP"/>
    </source>
</evidence>
<proteinExistence type="predicted"/>